<dbReference type="EMBL" id="SWBP01000004">
    <property type="protein sequence ID" value="TKB96758.1"/>
    <property type="molecule type" value="Genomic_DNA"/>
</dbReference>
<keyword evidence="1" id="KW-0472">Membrane</keyword>
<dbReference type="AlphaFoldDB" id="A0A4U1BVZ2"/>
<reference evidence="2 3" key="1">
    <citation type="submission" date="2019-04" db="EMBL/GenBank/DDBJ databases">
        <title>Pedobacter sp. AR-3-17 sp. nov., isolated from Arctic soil.</title>
        <authorList>
            <person name="Dahal R.H."/>
            <person name="Kim D.-U."/>
        </authorList>
    </citation>
    <scope>NUCLEOTIDE SEQUENCE [LARGE SCALE GENOMIC DNA]</scope>
    <source>
        <strain evidence="2 3">AR-3-17</strain>
    </source>
</reference>
<keyword evidence="3" id="KW-1185">Reference proteome</keyword>
<protein>
    <submittedName>
        <fullName evidence="2">Uncharacterized protein</fullName>
    </submittedName>
</protein>
<proteinExistence type="predicted"/>
<organism evidence="2 3">
    <name type="scientific">Pedobacter cryophilus</name>
    <dbReference type="NCBI Taxonomy" id="2571271"/>
    <lineage>
        <taxon>Bacteria</taxon>
        <taxon>Pseudomonadati</taxon>
        <taxon>Bacteroidota</taxon>
        <taxon>Sphingobacteriia</taxon>
        <taxon>Sphingobacteriales</taxon>
        <taxon>Sphingobacteriaceae</taxon>
        <taxon>Pedobacter</taxon>
    </lineage>
</organism>
<evidence type="ECO:0000313" key="3">
    <source>
        <dbReference type="Proteomes" id="UP000308181"/>
    </source>
</evidence>
<accession>A0A4U1BVZ2</accession>
<evidence type="ECO:0000256" key="1">
    <source>
        <dbReference type="SAM" id="Phobius"/>
    </source>
</evidence>
<dbReference type="RefSeq" id="WP_136826721.1">
    <property type="nucleotide sequence ID" value="NZ_SWBP01000004.1"/>
</dbReference>
<name>A0A4U1BVZ2_9SPHI</name>
<sequence>MKNKKANYLIFMLTVLVLHTIVLSFWLSKEVNKTSLNVGKRNNSVKLYRQVLPAMQLSTDSLLPKENPLFTSKTTLK</sequence>
<evidence type="ECO:0000313" key="2">
    <source>
        <dbReference type="EMBL" id="TKB96758.1"/>
    </source>
</evidence>
<dbReference type="Proteomes" id="UP000308181">
    <property type="component" value="Unassembled WGS sequence"/>
</dbReference>
<feature type="transmembrane region" description="Helical" evidence="1">
    <location>
        <begin position="6"/>
        <end position="27"/>
    </location>
</feature>
<comment type="caution">
    <text evidence="2">The sequence shown here is derived from an EMBL/GenBank/DDBJ whole genome shotgun (WGS) entry which is preliminary data.</text>
</comment>
<keyword evidence="1" id="KW-0812">Transmembrane</keyword>
<gene>
    <name evidence="2" type="ORF">FA046_11775</name>
</gene>
<keyword evidence="1" id="KW-1133">Transmembrane helix</keyword>